<dbReference type="AlphaFoldDB" id="A0A6A7BIN2"/>
<evidence type="ECO:0000313" key="2">
    <source>
        <dbReference type="EMBL" id="KAF2853968.1"/>
    </source>
</evidence>
<organism evidence="2 3">
    <name type="scientific">Plenodomus tracheiphilus IPT5</name>
    <dbReference type="NCBI Taxonomy" id="1408161"/>
    <lineage>
        <taxon>Eukaryota</taxon>
        <taxon>Fungi</taxon>
        <taxon>Dikarya</taxon>
        <taxon>Ascomycota</taxon>
        <taxon>Pezizomycotina</taxon>
        <taxon>Dothideomycetes</taxon>
        <taxon>Pleosporomycetidae</taxon>
        <taxon>Pleosporales</taxon>
        <taxon>Pleosporineae</taxon>
        <taxon>Leptosphaeriaceae</taxon>
        <taxon>Plenodomus</taxon>
    </lineage>
</organism>
<keyword evidence="1" id="KW-1133">Transmembrane helix</keyword>
<keyword evidence="1" id="KW-0812">Transmembrane</keyword>
<reference evidence="2" key="1">
    <citation type="submission" date="2020-01" db="EMBL/GenBank/DDBJ databases">
        <authorList>
            <consortium name="DOE Joint Genome Institute"/>
            <person name="Haridas S."/>
            <person name="Albert R."/>
            <person name="Binder M."/>
            <person name="Bloem J."/>
            <person name="Labutti K."/>
            <person name="Salamov A."/>
            <person name="Andreopoulos B."/>
            <person name="Baker S.E."/>
            <person name="Barry K."/>
            <person name="Bills G."/>
            <person name="Bluhm B.H."/>
            <person name="Cannon C."/>
            <person name="Castanera R."/>
            <person name="Culley D.E."/>
            <person name="Daum C."/>
            <person name="Ezra D."/>
            <person name="Gonzalez J.B."/>
            <person name="Henrissat B."/>
            <person name="Kuo A."/>
            <person name="Liang C."/>
            <person name="Lipzen A."/>
            <person name="Lutzoni F."/>
            <person name="Magnuson J."/>
            <person name="Mondo S."/>
            <person name="Nolan M."/>
            <person name="Ohm R."/>
            <person name="Pangilinan J."/>
            <person name="Park H.-J."/>
            <person name="Ramirez L."/>
            <person name="Alfaro M."/>
            <person name="Sun H."/>
            <person name="Tritt A."/>
            <person name="Yoshinaga Y."/>
            <person name="Zwiers L.-H."/>
            <person name="Turgeon B.G."/>
            <person name="Goodwin S.B."/>
            <person name="Spatafora J.W."/>
            <person name="Crous P.W."/>
            <person name="Grigoriev I.V."/>
        </authorList>
    </citation>
    <scope>NUCLEOTIDE SEQUENCE</scope>
    <source>
        <strain evidence="2">IPT5</strain>
    </source>
</reference>
<evidence type="ECO:0000313" key="3">
    <source>
        <dbReference type="Proteomes" id="UP000799423"/>
    </source>
</evidence>
<evidence type="ECO:0000256" key="1">
    <source>
        <dbReference type="SAM" id="Phobius"/>
    </source>
</evidence>
<keyword evidence="3" id="KW-1185">Reference proteome</keyword>
<dbReference type="EMBL" id="MU006294">
    <property type="protein sequence ID" value="KAF2853968.1"/>
    <property type="molecule type" value="Genomic_DNA"/>
</dbReference>
<protein>
    <submittedName>
        <fullName evidence="2">Uncharacterized protein</fullName>
    </submittedName>
</protein>
<name>A0A6A7BIN2_9PLEO</name>
<dbReference type="Proteomes" id="UP000799423">
    <property type="component" value="Unassembled WGS sequence"/>
</dbReference>
<accession>A0A6A7BIN2</accession>
<sequence length="58" mass="6552">MFNSVHSSHVDIHNMYTEEEGALRRSIAWKQSFSLSLSLWITFSSTTMCMLALGLGEV</sequence>
<feature type="transmembrane region" description="Helical" evidence="1">
    <location>
        <begin position="33"/>
        <end position="55"/>
    </location>
</feature>
<gene>
    <name evidence="2" type="ORF">T440DRAFT_295321</name>
</gene>
<keyword evidence="1" id="KW-0472">Membrane</keyword>
<proteinExistence type="predicted"/>